<accession>A0AA48LAH1</accession>
<evidence type="ECO:0000259" key="4">
    <source>
        <dbReference type="SMART" id="SM00154"/>
    </source>
</evidence>
<dbReference type="InterPro" id="IPR000058">
    <property type="entry name" value="Znf_AN1"/>
</dbReference>
<dbReference type="Pfam" id="PF01428">
    <property type="entry name" value="zf-AN1"/>
    <property type="match status" value="1"/>
</dbReference>
<dbReference type="InterPro" id="IPR035896">
    <property type="entry name" value="AN1-like_Znf"/>
</dbReference>
<protein>
    <recommendedName>
        <fullName evidence="4">AN1-type domain-containing protein</fullName>
    </recommendedName>
</protein>
<keyword evidence="1" id="KW-0479">Metal-binding</keyword>
<dbReference type="Proteomes" id="UP001233271">
    <property type="component" value="Chromosome 7b"/>
</dbReference>
<dbReference type="AlphaFoldDB" id="A0AA48LAH1"/>
<dbReference type="SMART" id="SM00154">
    <property type="entry name" value="ZnF_AN1"/>
    <property type="match status" value="1"/>
</dbReference>
<keyword evidence="6" id="KW-1185">Reference proteome</keyword>
<dbReference type="RefSeq" id="XP_060460175.1">
    <property type="nucleotide sequence ID" value="XM_060603930.1"/>
</dbReference>
<dbReference type="SUPFAM" id="SSF118310">
    <property type="entry name" value="AN1-like Zinc finger"/>
    <property type="match status" value="1"/>
</dbReference>
<proteinExistence type="predicted"/>
<name>A0AA48LAH1_9TREE</name>
<dbReference type="EMBL" id="AP028219">
    <property type="protein sequence ID" value="BEI94910.1"/>
    <property type="molecule type" value="Genomic_DNA"/>
</dbReference>
<gene>
    <name evidence="5" type="ORF">CcaverHIS019_0704910</name>
</gene>
<dbReference type="GeneID" id="85498780"/>
<evidence type="ECO:0000313" key="5">
    <source>
        <dbReference type="EMBL" id="BEI94910.1"/>
    </source>
</evidence>
<reference evidence="5" key="1">
    <citation type="journal article" date="2023" name="BMC Genomics">
        <title>Chromosome-level genome assemblies of Cutaneotrichosporon spp. (Trichosporonales, Basidiomycota) reveal imbalanced evolution between nucleotide sequences and chromosome synteny.</title>
        <authorList>
            <person name="Kobayashi Y."/>
            <person name="Kayamori A."/>
            <person name="Aoki K."/>
            <person name="Shiwa Y."/>
            <person name="Matsutani M."/>
            <person name="Fujita N."/>
            <person name="Sugita T."/>
            <person name="Iwasaki W."/>
            <person name="Tanaka N."/>
            <person name="Takashima M."/>
        </authorList>
    </citation>
    <scope>NUCLEOTIDE SEQUENCE</scope>
    <source>
        <strain evidence="5">HIS019</strain>
    </source>
</reference>
<keyword evidence="3" id="KW-0862">Zinc</keyword>
<evidence type="ECO:0000256" key="3">
    <source>
        <dbReference type="ARBA" id="ARBA00022833"/>
    </source>
</evidence>
<dbReference type="GO" id="GO:0008270">
    <property type="term" value="F:zinc ion binding"/>
    <property type="evidence" value="ECO:0007669"/>
    <property type="project" value="UniProtKB-KW"/>
</dbReference>
<dbReference type="Gene3D" id="4.10.1110.10">
    <property type="entry name" value="AN1-like Zinc finger"/>
    <property type="match status" value="1"/>
</dbReference>
<evidence type="ECO:0000256" key="2">
    <source>
        <dbReference type="ARBA" id="ARBA00022771"/>
    </source>
</evidence>
<evidence type="ECO:0000256" key="1">
    <source>
        <dbReference type="ARBA" id="ARBA00022723"/>
    </source>
</evidence>
<feature type="domain" description="AN1-type" evidence="4">
    <location>
        <begin position="43"/>
        <end position="82"/>
    </location>
</feature>
<organism evidence="5 6">
    <name type="scientific">Cutaneotrichosporon cavernicola</name>
    <dbReference type="NCBI Taxonomy" id="279322"/>
    <lineage>
        <taxon>Eukaryota</taxon>
        <taxon>Fungi</taxon>
        <taxon>Dikarya</taxon>
        <taxon>Basidiomycota</taxon>
        <taxon>Agaricomycotina</taxon>
        <taxon>Tremellomycetes</taxon>
        <taxon>Trichosporonales</taxon>
        <taxon>Trichosporonaceae</taxon>
        <taxon>Cutaneotrichosporon</taxon>
    </lineage>
</organism>
<sequence length="108" mass="11719">MHESGTIMPAKKRCQFRVIYNIPVTPPADGSADSEAKPTMTANPTQCPSAALKIAGDCQHCSKVFCSAHRTPESHSCTGMQACRDAAFQANKERLERERTVAQKIAQA</sequence>
<evidence type="ECO:0000313" key="6">
    <source>
        <dbReference type="Proteomes" id="UP001233271"/>
    </source>
</evidence>
<keyword evidence="2" id="KW-0863">Zinc-finger</keyword>
<dbReference type="KEGG" id="ccac:CcaHIS019_0704910"/>